<dbReference type="Pfam" id="PF11701">
    <property type="entry name" value="UNC45-central"/>
    <property type="match status" value="1"/>
</dbReference>
<dbReference type="OrthoDB" id="5574718at2759"/>
<dbReference type="InterPro" id="IPR011989">
    <property type="entry name" value="ARM-like"/>
</dbReference>
<feature type="domain" description="UNC-45/Cro1/She4 central" evidence="3">
    <location>
        <begin position="127"/>
        <end position="266"/>
    </location>
</feature>
<keyword evidence="2" id="KW-0963">Cytoplasm</keyword>
<dbReference type="SUPFAM" id="SSF48371">
    <property type="entry name" value="ARM repeat"/>
    <property type="match status" value="1"/>
</dbReference>
<dbReference type="InterPro" id="IPR024660">
    <property type="entry name" value="UCS_central_dom"/>
</dbReference>
<proteinExistence type="predicted"/>
<dbReference type="Proteomes" id="UP001152885">
    <property type="component" value="Unassembled WGS sequence"/>
</dbReference>
<evidence type="ECO:0000256" key="2">
    <source>
        <dbReference type="ARBA" id="ARBA00022490"/>
    </source>
</evidence>
<evidence type="ECO:0000259" key="3">
    <source>
        <dbReference type="Pfam" id="PF11701"/>
    </source>
</evidence>
<comment type="caution">
    <text evidence="4">The sequence shown here is derived from an EMBL/GenBank/DDBJ whole genome shotgun (WGS) entry which is preliminary data.</text>
</comment>
<name>A0A9W4TT55_9ASCO</name>
<accession>A0A9W4TT55</accession>
<dbReference type="InterPro" id="IPR016024">
    <property type="entry name" value="ARM-type_fold"/>
</dbReference>
<dbReference type="PANTHER" id="PTHR45994">
    <property type="entry name" value="FI21225P1"/>
    <property type="match status" value="1"/>
</dbReference>
<dbReference type="Gene3D" id="1.25.10.10">
    <property type="entry name" value="Leucine-rich Repeat Variant"/>
    <property type="match status" value="1"/>
</dbReference>
<comment type="subcellular location">
    <subcellularLocation>
        <location evidence="1">Cytoplasm</location>
    </subcellularLocation>
</comment>
<keyword evidence="5" id="KW-1185">Reference proteome</keyword>
<sequence length="715" mass="82594">MTDLSKEIERLDIKDDEVKNTIEALKTVSTKEDISELNEKLISFSQDREKSKILYNLLVDQTIPFLQSIEKLNDHNLLINILTYCSELIVQNVLSNLRIVIKRGSSTKYNLDLYNSIITHLKITNPEHLNLFLTYLKNEQDIQQTILVLVLQNLQLKKEETTEIINDYLSIEIEELAANFENFIIILDNLFPILPELCKVYYEDSRLSNQILAHETSIPILKLIDASNIVENCRAYNLKLYNELLIKGLSSNVKIQILSSLNLIKLWKLIEHEKKQIKIRTLADIMIINIKSIEDKEYVEYMSEGLMYLTLHYEIREMVRMDVELVEKLLYYLKESSLNISFQYSILSIFANLTRLIDPNTTTKQKIKSFNDKSENQENVKLFNSNILNEGKVISKISTLKTFKSSVSNNAMNQVILIIYNLSIDQKLRSEIVEQNGLNIIINYLLTHSEIKKEGDVIISLPKDTEDEIRVFAIRAMARMLISIDPNSITHDLRALVPFLVELLGPNESKYESTEISHSYLYDMTLLDRYESLMALTNISTTNIKDFIISETFDYVNNFIIDSSNSKIHLSAWELVSNLITQPIMLAKFFNLEKNENLKRFKLLIKLLNSGDEGLQIAIAGLLVNATEFDMIAEVVKEDIMDTVYEILMNEIEVKDLILPVCYLLMNIVFAIANKDQKELKEMSSNKRFKDSCANVLRNGTTESKEIINEILRIC</sequence>
<dbReference type="GO" id="GO:0051879">
    <property type="term" value="F:Hsp90 protein binding"/>
    <property type="evidence" value="ECO:0007669"/>
    <property type="project" value="TreeGrafter"/>
</dbReference>
<organism evidence="4 5">
    <name type="scientific">Candida verbasci</name>
    <dbReference type="NCBI Taxonomy" id="1227364"/>
    <lineage>
        <taxon>Eukaryota</taxon>
        <taxon>Fungi</taxon>
        <taxon>Dikarya</taxon>
        <taxon>Ascomycota</taxon>
        <taxon>Saccharomycotina</taxon>
        <taxon>Pichiomycetes</taxon>
        <taxon>Debaryomycetaceae</taxon>
        <taxon>Candida/Lodderomyces clade</taxon>
        <taxon>Candida</taxon>
    </lineage>
</organism>
<dbReference type="AlphaFoldDB" id="A0A9W4TT55"/>
<reference evidence="4" key="1">
    <citation type="submission" date="2022-12" db="EMBL/GenBank/DDBJ databases">
        <authorList>
            <person name="Brejova B."/>
        </authorList>
    </citation>
    <scope>NUCLEOTIDE SEQUENCE</scope>
</reference>
<evidence type="ECO:0000313" key="5">
    <source>
        <dbReference type="Proteomes" id="UP001152885"/>
    </source>
</evidence>
<evidence type="ECO:0000313" key="4">
    <source>
        <dbReference type="EMBL" id="CAI5756569.1"/>
    </source>
</evidence>
<dbReference type="PANTHER" id="PTHR45994:SF1">
    <property type="entry name" value="FI21225P1"/>
    <property type="match status" value="1"/>
</dbReference>
<dbReference type="EMBL" id="CANTUO010000001">
    <property type="protein sequence ID" value="CAI5756569.1"/>
    <property type="molecule type" value="Genomic_DNA"/>
</dbReference>
<evidence type="ECO:0000256" key="1">
    <source>
        <dbReference type="ARBA" id="ARBA00004496"/>
    </source>
</evidence>
<protein>
    <recommendedName>
        <fullName evidence="3">UNC-45/Cro1/She4 central domain-containing protein</fullName>
    </recommendedName>
</protein>
<gene>
    <name evidence="4" type="ORF">CANVERA_P1087</name>
</gene>
<dbReference type="GO" id="GO:0005737">
    <property type="term" value="C:cytoplasm"/>
    <property type="evidence" value="ECO:0007669"/>
    <property type="project" value="UniProtKB-SubCell"/>
</dbReference>